<evidence type="ECO:0000313" key="2">
    <source>
        <dbReference type="Proteomes" id="UP001152607"/>
    </source>
</evidence>
<dbReference type="Proteomes" id="UP001152607">
    <property type="component" value="Unassembled WGS sequence"/>
</dbReference>
<dbReference type="AlphaFoldDB" id="A0A9W4UB11"/>
<dbReference type="EMBL" id="CAOQHR010000003">
    <property type="protein sequence ID" value="CAI6332740.1"/>
    <property type="molecule type" value="Genomic_DNA"/>
</dbReference>
<gene>
    <name evidence="1" type="ORF">PDIGIT_LOCUS5770</name>
</gene>
<evidence type="ECO:0000313" key="1">
    <source>
        <dbReference type="EMBL" id="CAI6332740.1"/>
    </source>
</evidence>
<reference evidence="1" key="1">
    <citation type="submission" date="2023-01" db="EMBL/GenBank/DDBJ databases">
        <authorList>
            <person name="Van Ghelder C."/>
            <person name="Rancurel C."/>
        </authorList>
    </citation>
    <scope>NUCLEOTIDE SEQUENCE</scope>
    <source>
        <strain evidence="1">CNCM I-4278</strain>
    </source>
</reference>
<name>A0A9W4UB11_9PLEO</name>
<organism evidence="1 2">
    <name type="scientific">Periconia digitata</name>
    <dbReference type="NCBI Taxonomy" id="1303443"/>
    <lineage>
        <taxon>Eukaryota</taxon>
        <taxon>Fungi</taxon>
        <taxon>Dikarya</taxon>
        <taxon>Ascomycota</taxon>
        <taxon>Pezizomycotina</taxon>
        <taxon>Dothideomycetes</taxon>
        <taxon>Pleosporomycetidae</taxon>
        <taxon>Pleosporales</taxon>
        <taxon>Massarineae</taxon>
        <taxon>Periconiaceae</taxon>
        <taxon>Periconia</taxon>
    </lineage>
</organism>
<protein>
    <submittedName>
        <fullName evidence="1">Uncharacterized protein</fullName>
    </submittedName>
</protein>
<comment type="caution">
    <text evidence="1">The sequence shown here is derived from an EMBL/GenBank/DDBJ whole genome shotgun (WGS) entry which is preliminary data.</text>
</comment>
<proteinExistence type="predicted"/>
<keyword evidence="2" id="KW-1185">Reference proteome</keyword>
<accession>A0A9W4UB11</accession>
<sequence length="90" mass="10398">MSRDQPVLHENKYKQTQRKHYLFCIFLSHLTSGRKINLDAQRPDTPFAALTRPPWHIAKAPNTYLSLIPDPAPPPCYPARNLLIRTFSSK</sequence>